<dbReference type="Pfam" id="PF11902">
    <property type="entry name" value="DUF3422"/>
    <property type="match status" value="1"/>
</dbReference>
<keyword evidence="1" id="KW-0812">Transmembrane</keyword>
<dbReference type="Proteomes" id="UP000199150">
    <property type="component" value="Unassembled WGS sequence"/>
</dbReference>
<reference evidence="3" key="1">
    <citation type="submission" date="2016-10" db="EMBL/GenBank/DDBJ databases">
        <authorList>
            <person name="Varghese N."/>
            <person name="Submissions S."/>
        </authorList>
    </citation>
    <scope>NUCLEOTIDE SEQUENCE [LARGE SCALE GENOMIC DNA]</scope>
    <source>
        <strain evidence="3">CGMCC 1.3431</strain>
    </source>
</reference>
<dbReference type="AlphaFoldDB" id="A0A1G4Q9J7"/>
<gene>
    <name evidence="2" type="ORF">SAMN02927928_1028</name>
</gene>
<feature type="transmembrane region" description="Helical" evidence="1">
    <location>
        <begin position="391"/>
        <end position="407"/>
    </location>
</feature>
<evidence type="ECO:0000313" key="2">
    <source>
        <dbReference type="EMBL" id="SCW41162.1"/>
    </source>
</evidence>
<name>A0A1G4Q9J7_9CAUL</name>
<proteinExistence type="predicted"/>
<keyword evidence="3" id="KW-1185">Reference proteome</keyword>
<organism evidence="2 3">
    <name type="scientific">Asticcacaulis taihuensis</name>
    <dbReference type="NCBI Taxonomy" id="260084"/>
    <lineage>
        <taxon>Bacteria</taxon>
        <taxon>Pseudomonadati</taxon>
        <taxon>Pseudomonadota</taxon>
        <taxon>Alphaproteobacteria</taxon>
        <taxon>Caulobacterales</taxon>
        <taxon>Caulobacteraceae</taxon>
        <taxon>Asticcacaulis</taxon>
    </lineage>
</organism>
<dbReference type="RefSeq" id="WP_090644435.1">
    <property type="nucleotide sequence ID" value="NZ_CBCRYE010000001.1"/>
</dbReference>
<protein>
    <submittedName>
        <fullName evidence="2">Uncharacterized membrane-anchored protein</fullName>
    </submittedName>
</protein>
<feature type="transmembrane region" description="Helical" evidence="1">
    <location>
        <begin position="358"/>
        <end position="379"/>
    </location>
</feature>
<dbReference type="InterPro" id="IPR021830">
    <property type="entry name" value="DUF3422"/>
</dbReference>
<keyword evidence="1" id="KW-0472">Membrane</keyword>
<dbReference type="STRING" id="260084.SAMN02927928_1028"/>
<dbReference type="OrthoDB" id="9767470at2"/>
<accession>A0A1G4Q9J7</accession>
<keyword evidence="1" id="KW-1133">Transmembrane helix</keyword>
<sequence length="419" mass="47312">MKSLHDHALRQPLSDLMHERSLPIYKTPVAVRSWVYLVSDDQRQTETDWVNSLQAGAPDLSRLAETDETTGRIWERHGEFSTWLKYDTDISLSAATKADLGFCRIRTADFDWLTGAPGEVFRSVEISVLPYEPKTAQLQKVIDLTQAVCCDVFDGAARIWSDFRMHEGGAGRIYVQDKGLENDEASRLLQTLIEIGHYRKLALLGFPVARTLMGWLKGAEARLAGLTSDMASQSASQEQLLERLMALSAEVEDRVNAVRFRQGATEAYARLAEDRLVSLRETRVAGFSTMQEFIERRLHPAMRTCEAAARRLDDLSVRIARVSDLLRARISISLEVQNQSLLKSMNVRAKLQMKLSELVEGLSVFAVGYYIFSLVKYMIDPLLDPHLAHLLYGPIIATILVLAWLFIHHRKKSIGHSET</sequence>
<dbReference type="EMBL" id="FMTS01000001">
    <property type="protein sequence ID" value="SCW41162.1"/>
    <property type="molecule type" value="Genomic_DNA"/>
</dbReference>
<evidence type="ECO:0000313" key="3">
    <source>
        <dbReference type="Proteomes" id="UP000199150"/>
    </source>
</evidence>
<evidence type="ECO:0000256" key="1">
    <source>
        <dbReference type="SAM" id="Phobius"/>
    </source>
</evidence>